<keyword evidence="2" id="KW-1185">Reference proteome</keyword>
<protein>
    <submittedName>
        <fullName evidence="1">Non-ribosomal peptide synthetase module</fullName>
    </submittedName>
</protein>
<dbReference type="RefSeq" id="WP_119148572.1">
    <property type="nucleotide sequence ID" value="NZ_JBHSOV010000006.1"/>
</dbReference>
<sequence length="196" mass="22614">MAHRVATEYVNANFNLTEAEMPKLLSLCETQLLRMQVFVLDNGNQEVVLDDDAGGETIRLTFERSNGRYRCVLSCRVVQPKLTNTLRKLVSFFKGDAVVNRIYHGFTMVYHYMAGAVVRIVECKGAEYRTVFEYSDTIGRLEHQFKLVFVEEEIRKIKNAVNELLDIRNQSVGSAQVREIDERLKYHSRLLFALEA</sequence>
<organism evidence="1 2">
    <name type="scientific">Cohnella faecalis</name>
    <dbReference type="NCBI Taxonomy" id="2315694"/>
    <lineage>
        <taxon>Bacteria</taxon>
        <taxon>Bacillati</taxon>
        <taxon>Bacillota</taxon>
        <taxon>Bacilli</taxon>
        <taxon>Bacillales</taxon>
        <taxon>Paenibacillaceae</taxon>
        <taxon>Cohnella</taxon>
    </lineage>
</organism>
<comment type="caution">
    <text evidence="1">The sequence shown here is derived from an EMBL/GenBank/DDBJ whole genome shotgun (WGS) entry which is preliminary data.</text>
</comment>
<accession>A0A398CN40</accession>
<proteinExistence type="predicted"/>
<dbReference type="OrthoDB" id="2880119at2"/>
<dbReference type="AlphaFoldDB" id="A0A398CN40"/>
<evidence type="ECO:0000313" key="2">
    <source>
        <dbReference type="Proteomes" id="UP000266340"/>
    </source>
</evidence>
<dbReference type="EMBL" id="QXJM01000029">
    <property type="protein sequence ID" value="RIE03895.1"/>
    <property type="molecule type" value="Genomic_DNA"/>
</dbReference>
<gene>
    <name evidence="1" type="ORF">D3H35_07960</name>
</gene>
<name>A0A398CN40_9BACL</name>
<evidence type="ECO:0000313" key="1">
    <source>
        <dbReference type="EMBL" id="RIE03895.1"/>
    </source>
</evidence>
<dbReference type="Proteomes" id="UP000266340">
    <property type="component" value="Unassembled WGS sequence"/>
</dbReference>
<reference evidence="1 2" key="1">
    <citation type="submission" date="2018-09" db="EMBL/GenBank/DDBJ databases">
        <title>Cohnella cavernae sp. nov., isolated from a karst cave.</title>
        <authorList>
            <person name="Zhu H."/>
        </authorList>
    </citation>
    <scope>NUCLEOTIDE SEQUENCE [LARGE SCALE GENOMIC DNA]</scope>
    <source>
        <strain evidence="1 2">K2E09-144</strain>
    </source>
</reference>